<dbReference type="Pfam" id="PF13453">
    <property type="entry name" value="Zn_ribbon_TFIIB"/>
    <property type="match status" value="1"/>
</dbReference>
<evidence type="ECO:0000313" key="4">
    <source>
        <dbReference type="Proteomes" id="UP001499924"/>
    </source>
</evidence>
<evidence type="ECO:0000259" key="2">
    <source>
        <dbReference type="Pfam" id="PF13453"/>
    </source>
</evidence>
<protein>
    <submittedName>
        <fullName evidence="3">Zf-TFIIB domain-containing protein</fullName>
    </submittedName>
</protein>
<feature type="region of interest" description="Disordered" evidence="1">
    <location>
        <begin position="49"/>
        <end position="76"/>
    </location>
</feature>
<evidence type="ECO:0000313" key="3">
    <source>
        <dbReference type="EMBL" id="GAA3177048.1"/>
    </source>
</evidence>
<feature type="compositionally biased region" description="Pro residues" evidence="1">
    <location>
        <begin position="57"/>
        <end position="67"/>
    </location>
</feature>
<feature type="domain" description="Transcription factor zinc-finger" evidence="2">
    <location>
        <begin position="5"/>
        <end position="43"/>
    </location>
</feature>
<evidence type="ECO:0000256" key="1">
    <source>
        <dbReference type="SAM" id="MobiDB-lite"/>
    </source>
</evidence>
<dbReference type="RefSeq" id="WP_344690130.1">
    <property type="nucleotide sequence ID" value="NZ_BAAAVV010000008.1"/>
</dbReference>
<sequence>MQLLCPKCHNVMAQYERNRVLVDQCTECKGIFLDRGELENLVAAERAVNDAEEGRPVVPPTAAAPPPIRDKYDRDPRYYGEHRYDERYYDRGYDEKYAKKKRRKSILEEFLDF</sequence>
<organism evidence="3 4">
    <name type="scientific">Blastococcus jejuensis</name>
    <dbReference type="NCBI Taxonomy" id="351224"/>
    <lineage>
        <taxon>Bacteria</taxon>
        <taxon>Bacillati</taxon>
        <taxon>Actinomycetota</taxon>
        <taxon>Actinomycetes</taxon>
        <taxon>Geodermatophilales</taxon>
        <taxon>Geodermatophilaceae</taxon>
        <taxon>Blastococcus</taxon>
    </lineage>
</organism>
<keyword evidence="4" id="KW-1185">Reference proteome</keyword>
<accession>A0ABP6PFF0</accession>
<name>A0ABP6PFF0_9ACTN</name>
<reference evidence="4" key="1">
    <citation type="journal article" date="2019" name="Int. J. Syst. Evol. Microbiol.">
        <title>The Global Catalogue of Microorganisms (GCM) 10K type strain sequencing project: providing services to taxonomists for standard genome sequencing and annotation.</title>
        <authorList>
            <consortium name="The Broad Institute Genomics Platform"/>
            <consortium name="The Broad Institute Genome Sequencing Center for Infectious Disease"/>
            <person name="Wu L."/>
            <person name="Ma J."/>
        </authorList>
    </citation>
    <scope>NUCLEOTIDE SEQUENCE [LARGE SCALE GENOMIC DNA]</scope>
    <source>
        <strain evidence="4">JCM 15614</strain>
    </source>
</reference>
<dbReference type="EMBL" id="BAAAVV010000008">
    <property type="protein sequence ID" value="GAA3177048.1"/>
    <property type="molecule type" value="Genomic_DNA"/>
</dbReference>
<dbReference type="InterPro" id="IPR027392">
    <property type="entry name" value="TF_Znf"/>
</dbReference>
<proteinExistence type="predicted"/>
<gene>
    <name evidence="3" type="ORF">GCM10010531_33440</name>
</gene>
<dbReference type="Proteomes" id="UP001499924">
    <property type="component" value="Unassembled WGS sequence"/>
</dbReference>
<comment type="caution">
    <text evidence="3">The sequence shown here is derived from an EMBL/GenBank/DDBJ whole genome shotgun (WGS) entry which is preliminary data.</text>
</comment>